<sequence>MADSLTCYSQAQTLKADWCPRGTLWQRLTLSLKLSGRNWRKKQQITNGTPQQKTRGRHPKMAAEHIKTFKGLQHPPLAAATSLNRELPREQFAGSDQAEGTCHQRLQAAIWGDQC</sequence>
<dbReference type="Proteomes" id="UP001295444">
    <property type="component" value="Chromosome 06"/>
</dbReference>
<reference evidence="1" key="1">
    <citation type="submission" date="2022-03" db="EMBL/GenBank/DDBJ databases">
        <authorList>
            <person name="Alioto T."/>
            <person name="Alioto T."/>
            <person name="Gomez Garrido J."/>
        </authorList>
    </citation>
    <scope>NUCLEOTIDE SEQUENCE</scope>
</reference>
<accession>A0AAD1SFD2</accession>
<organism evidence="1 2">
    <name type="scientific">Pelobates cultripes</name>
    <name type="common">Western spadefoot toad</name>
    <dbReference type="NCBI Taxonomy" id="61616"/>
    <lineage>
        <taxon>Eukaryota</taxon>
        <taxon>Metazoa</taxon>
        <taxon>Chordata</taxon>
        <taxon>Craniata</taxon>
        <taxon>Vertebrata</taxon>
        <taxon>Euteleostomi</taxon>
        <taxon>Amphibia</taxon>
        <taxon>Batrachia</taxon>
        <taxon>Anura</taxon>
        <taxon>Pelobatoidea</taxon>
        <taxon>Pelobatidae</taxon>
        <taxon>Pelobates</taxon>
    </lineage>
</organism>
<evidence type="ECO:0000313" key="1">
    <source>
        <dbReference type="EMBL" id="CAH2299974.1"/>
    </source>
</evidence>
<keyword evidence="2" id="KW-1185">Reference proteome</keyword>
<proteinExistence type="predicted"/>
<dbReference type="EMBL" id="OW240917">
    <property type="protein sequence ID" value="CAH2299974.1"/>
    <property type="molecule type" value="Genomic_DNA"/>
</dbReference>
<dbReference type="AlphaFoldDB" id="A0AAD1SFD2"/>
<gene>
    <name evidence="1" type="ORF">PECUL_23A029524</name>
</gene>
<evidence type="ECO:0000313" key="2">
    <source>
        <dbReference type="Proteomes" id="UP001295444"/>
    </source>
</evidence>
<protein>
    <submittedName>
        <fullName evidence="1">Uncharacterized protein</fullName>
    </submittedName>
</protein>
<name>A0AAD1SFD2_PELCU</name>